<protein>
    <submittedName>
        <fullName evidence="2">Uncharacterized protein</fullName>
    </submittedName>
</protein>
<organism evidence="2 3">
    <name type="scientific">Aureobasidium pullulans</name>
    <name type="common">Black yeast</name>
    <name type="synonym">Pullularia pullulans</name>
    <dbReference type="NCBI Taxonomy" id="5580"/>
    <lineage>
        <taxon>Eukaryota</taxon>
        <taxon>Fungi</taxon>
        <taxon>Dikarya</taxon>
        <taxon>Ascomycota</taxon>
        <taxon>Pezizomycotina</taxon>
        <taxon>Dothideomycetes</taxon>
        <taxon>Dothideomycetidae</taxon>
        <taxon>Dothideales</taxon>
        <taxon>Saccotheciaceae</taxon>
        <taxon>Aureobasidium</taxon>
    </lineage>
</organism>
<evidence type="ECO:0000256" key="1">
    <source>
        <dbReference type="SAM" id="MobiDB-lite"/>
    </source>
</evidence>
<evidence type="ECO:0000313" key="3">
    <source>
        <dbReference type="Proteomes" id="UP000310687"/>
    </source>
</evidence>
<dbReference type="SUPFAM" id="SSF55298">
    <property type="entry name" value="YjgF-like"/>
    <property type="match status" value="1"/>
</dbReference>
<dbReference type="EMBL" id="QZAL01000095">
    <property type="protein sequence ID" value="THW39212.1"/>
    <property type="molecule type" value="Genomic_DNA"/>
</dbReference>
<feature type="region of interest" description="Disordered" evidence="1">
    <location>
        <begin position="1"/>
        <end position="22"/>
    </location>
</feature>
<reference evidence="2 3" key="1">
    <citation type="submission" date="2018-10" db="EMBL/GenBank/DDBJ databases">
        <title>Fifty Aureobasidium pullulans genomes reveal a recombining polyextremotolerant generalist.</title>
        <authorList>
            <person name="Gostincar C."/>
            <person name="Turk M."/>
            <person name="Zajc J."/>
            <person name="Gunde-Cimerman N."/>
        </authorList>
    </citation>
    <scope>NUCLEOTIDE SEQUENCE [LARGE SCALE GENOMIC DNA]</scope>
    <source>
        <strain evidence="2 3">EXF-11013</strain>
    </source>
</reference>
<dbReference type="Proteomes" id="UP000310687">
    <property type="component" value="Unassembled WGS sequence"/>
</dbReference>
<name>A0A4S8XGT7_AURPU</name>
<sequence>MPSQRQAIHASSAPKPNGNYSHVVREGNTLHIAKRASQIPNPPQSYILDPFVYIQSREMLI</sequence>
<comment type="caution">
    <text evidence="2">The sequence shown here is derived from an EMBL/GenBank/DDBJ whole genome shotgun (WGS) entry which is preliminary data.</text>
</comment>
<proteinExistence type="predicted"/>
<dbReference type="AlphaFoldDB" id="A0A4S8XGT7"/>
<dbReference type="Gene3D" id="3.30.1330.40">
    <property type="entry name" value="RutC-like"/>
    <property type="match status" value="1"/>
</dbReference>
<dbReference type="InterPro" id="IPR035959">
    <property type="entry name" value="RutC-like_sf"/>
</dbReference>
<evidence type="ECO:0000313" key="2">
    <source>
        <dbReference type="EMBL" id="THW39212.1"/>
    </source>
</evidence>
<accession>A0A4S8XGT7</accession>
<gene>
    <name evidence="2" type="ORF">D6D22_06372</name>
</gene>